<dbReference type="GeneID" id="30147564"/>
<feature type="compositionally biased region" description="Polar residues" evidence="5">
    <location>
        <begin position="28"/>
        <end position="38"/>
    </location>
</feature>
<evidence type="ECO:0000256" key="5">
    <source>
        <dbReference type="SAM" id="MobiDB-lite"/>
    </source>
</evidence>
<dbReference type="RefSeq" id="XP_018983396.1">
    <property type="nucleotide sequence ID" value="XM_019129711.1"/>
</dbReference>
<dbReference type="SUPFAM" id="SSF90229">
    <property type="entry name" value="CCCH zinc finger"/>
    <property type="match status" value="1"/>
</dbReference>
<feature type="domain" description="C3H1-type" evidence="6">
    <location>
        <begin position="157"/>
        <end position="185"/>
    </location>
</feature>
<reference evidence="8" key="1">
    <citation type="submission" date="2016-05" db="EMBL/GenBank/DDBJ databases">
        <title>Comparative genomics of biotechnologically important yeasts.</title>
        <authorList>
            <consortium name="DOE Joint Genome Institute"/>
            <person name="Riley R."/>
            <person name="Haridas S."/>
            <person name="Wolfe K.H."/>
            <person name="Lopes M.R."/>
            <person name="Hittinger C.T."/>
            <person name="Goker M."/>
            <person name="Salamov A."/>
            <person name="Wisecaver J."/>
            <person name="Long T.M."/>
            <person name="Aerts A.L."/>
            <person name="Barry K."/>
            <person name="Choi C."/>
            <person name="Clum A."/>
            <person name="Coughlan A.Y."/>
            <person name="Deshpande S."/>
            <person name="Douglass A.P."/>
            <person name="Hanson S.J."/>
            <person name="Klenk H.-P."/>
            <person name="Labutti K."/>
            <person name="Lapidus A."/>
            <person name="Lindquist E."/>
            <person name="Lipzen A."/>
            <person name="Meier-Kolthoff J.P."/>
            <person name="Ohm R.A."/>
            <person name="Otillar R.P."/>
            <person name="Pangilinan J."/>
            <person name="Peng Y."/>
            <person name="Rokas A."/>
            <person name="Rosa C.A."/>
            <person name="Scheuner C."/>
            <person name="Sibirny A.A."/>
            <person name="Slot J.C."/>
            <person name="Stielow J.B."/>
            <person name="Sun H."/>
            <person name="Kurtzman C.P."/>
            <person name="Blackwell M."/>
            <person name="Grigoriev I.V."/>
            <person name="Jeffries T.W."/>
        </authorList>
    </citation>
    <scope>NUCLEOTIDE SEQUENCE [LARGE SCALE GENOMIC DNA]</scope>
    <source>
        <strain evidence="8">NRRL Y-12698</strain>
    </source>
</reference>
<evidence type="ECO:0000256" key="3">
    <source>
        <dbReference type="ARBA" id="ARBA00022833"/>
    </source>
</evidence>
<dbReference type="OrthoDB" id="273070at2759"/>
<feature type="region of interest" description="Disordered" evidence="5">
    <location>
        <begin position="1"/>
        <end position="65"/>
    </location>
</feature>
<dbReference type="SMART" id="SM00356">
    <property type="entry name" value="ZnF_C3H1"/>
    <property type="match status" value="1"/>
</dbReference>
<evidence type="ECO:0000256" key="2">
    <source>
        <dbReference type="ARBA" id="ARBA00022771"/>
    </source>
</evidence>
<protein>
    <recommendedName>
        <fullName evidence="6">C3H1-type domain-containing protein</fullName>
    </recommendedName>
</protein>
<organism evidence="7 8">
    <name type="scientific">Babjeviella inositovora NRRL Y-12698</name>
    <dbReference type="NCBI Taxonomy" id="984486"/>
    <lineage>
        <taxon>Eukaryota</taxon>
        <taxon>Fungi</taxon>
        <taxon>Dikarya</taxon>
        <taxon>Ascomycota</taxon>
        <taxon>Saccharomycotina</taxon>
        <taxon>Pichiomycetes</taxon>
        <taxon>Serinales incertae sedis</taxon>
        <taxon>Babjeviella</taxon>
    </lineage>
</organism>
<name>A0A1E3QKC4_9ASCO</name>
<gene>
    <name evidence="7" type="ORF">BABINDRAFT_163095</name>
</gene>
<dbReference type="AlphaFoldDB" id="A0A1E3QKC4"/>
<dbReference type="EMBL" id="KV454437">
    <property type="protein sequence ID" value="ODQ78068.1"/>
    <property type="molecule type" value="Genomic_DNA"/>
</dbReference>
<evidence type="ECO:0000313" key="7">
    <source>
        <dbReference type="EMBL" id="ODQ78068.1"/>
    </source>
</evidence>
<dbReference type="Pfam" id="PF00642">
    <property type="entry name" value="zf-CCCH"/>
    <property type="match status" value="1"/>
</dbReference>
<feature type="region of interest" description="Disordered" evidence="5">
    <location>
        <begin position="115"/>
        <end position="156"/>
    </location>
</feature>
<dbReference type="InterPro" id="IPR036855">
    <property type="entry name" value="Znf_CCCH_sf"/>
</dbReference>
<proteinExistence type="predicted"/>
<dbReference type="Pfam" id="PF10453">
    <property type="entry name" value="NUFIP1"/>
    <property type="match status" value="1"/>
</dbReference>
<keyword evidence="3 4" id="KW-0862">Zinc</keyword>
<evidence type="ECO:0000259" key="6">
    <source>
        <dbReference type="PROSITE" id="PS50103"/>
    </source>
</evidence>
<accession>A0A1E3QKC4</accession>
<dbReference type="Proteomes" id="UP000094336">
    <property type="component" value="Unassembled WGS sequence"/>
</dbReference>
<feature type="zinc finger region" description="C3H1-type" evidence="4">
    <location>
        <begin position="157"/>
        <end position="185"/>
    </location>
</feature>
<evidence type="ECO:0000256" key="1">
    <source>
        <dbReference type="ARBA" id="ARBA00022723"/>
    </source>
</evidence>
<keyword evidence="8" id="KW-1185">Reference proteome</keyword>
<dbReference type="InterPro" id="IPR000571">
    <property type="entry name" value="Znf_CCCH"/>
</dbReference>
<evidence type="ECO:0000313" key="8">
    <source>
        <dbReference type="Proteomes" id="UP000094336"/>
    </source>
</evidence>
<keyword evidence="2 4" id="KW-0863">Zinc-finger</keyword>
<evidence type="ECO:0000256" key="4">
    <source>
        <dbReference type="PROSITE-ProRule" id="PRU00723"/>
    </source>
</evidence>
<dbReference type="STRING" id="984486.A0A1E3QKC4"/>
<sequence length="244" mass="27329">MSLPQHIPNQSGESHSPIALPGLPTHLPKSNEQRTPSPGISLLQGYIDSDSGSDDEPPQENSTKEFAFAGTLDISVESLVPAQPKGEPVLIHGTNITLESEEDIAKWIEERKKRWPSRKRLTEKEDERVKQQEKTKEAAEKRQSEVVLDGPPAKRPQPQQRLCKFFLRNGKCQFGSKCKNKHVSPTELKQVRKTINGVAVVIPEKYSGATGKNNFFKNLIRKELETENEEVLDFIAVLGEKGML</sequence>
<dbReference type="InterPro" id="IPR019496">
    <property type="entry name" value="NUFIP1_cons_dom"/>
</dbReference>
<dbReference type="PROSITE" id="PS50103">
    <property type="entry name" value="ZF_C3H1"/>
    <property type="match status" value="1"/>
</dbReference>
<dbReference type="GO" id="GO:0008270">
    <property type="term" value="F:zinc ion binding"/>
    <property type="evidence" value="ECO:0007669"/>
    <property type="project" value="UniProtKB-KW"/>
</dbReference>
<dbReference type="Gene3D" id="2.30.30.1190">
    <property type="match status" value="1"/>
</dbReference>
<feature type="compositionally biased region" description="Basic and acidic residues" evidence="5">
    <location>
        <begin position="120"/>
        <end position="144"/>
    </location>
</feature>
<keyword evidence="1 4" id="KW-0479">Metal-binding</keyword>